<dbReference type="InterPro" id="IPR026960">
    <property type="entry name" value="RVT-Znf"/>
</dbReference>
<feature type="domain" description="Reverse transcriptase zinc-binding" evidence="2">
    <location>
        <begin position="345"/>
        <end position="427"/>
    </location>
</feature>
<dbReference type="EMBL" id="JAMFTS010000001">
    <property type="protein sequence ID" value="KAJ4804846.1"/>
    <property type="molecule type" value="Genomic_DNA"/>
</dbReference>
<evidence type="ECO:0000259" key="2">
    <source>
        <dbReference type="Pfam" id="PF13966"/>
    </source>
</evidence>
<gene>
    <name evidence="3" type="ORF">LUZ62_017412</name>
</gene>
<dbReference type="GO" id="GO:0003964">
    <property type="term" value="F:RNA-directed DNA polymerase activity"/>
    <property type="evidence" value="ECO:0007669"/>
    <property type="project" value="UniProtKB-KW"/>
</dbReference>
<dbReference type="PANTHER" id="PTHR33116:SF78">
    <property type="entry name" value="OS12G0587133 PROTEIN"/>
    <property type="match status" value="1"/>
</dbReference>
<dbReference type="AlphaFoldDB" id="A0AAV8GLS3"/>
<name>A0AAV8GLS3_9POAL</name>
<reference evidence="3" key="1">
    <citation type="submission" date="2022-08" db="EMBL/GenBank/DDBJ databases">
        <authorList>
            <person name="Marques A."/>
        </authorList>
    </citation>
    <scope>NUCLEOTIDE SEQUENCE</scope>
    <source>
        <strain evidence="3">RhyPub2mFocal</strain>
        <tissue evidence="3">Leaves</tissue>
    </source>
</reference>
<keyword evidence="3" id="KW-0808">Transferase</keyword>
<keyword evidence="4" id="KW-1185">Reference proteome</keyword>
<evidence type="ECO:0000313" key="3">
    <source>
        <dbReference type="EMBL" id="KAJ4804846.1"/>
    </source>
</evidence>
<accession>A0AAV8GLS3</accession>
<evidence type="ECO:0000256" key="1">
    <source>
        <dbReference type="SAM" id="Phobius"/>
    </source>
</evidence>
<keyword evidence="1" id="KW-1133">Transmembrane helix</keyword>
<dbReference type="Pfam" id="PF13966">
    <property type="entry name" value="zf-RVT"/>
    <property type="match status" value="1"/>
</dbReference>
<keyword evidence="1" id="KW-0812">Transmembrane</keyword>
<keyword evidence="3" id="KW-0695">RNA-directed DNA polymerase</keyword>
<keyword evidence="1" id="KW-0472">Membrane</keyword>
<proteinExistence type="predicted"/>
<dbReference type="PANTHER" id="PTHR33116">
    <property type="entry name" value="REVERSE TRANSCRIPTASE ZINC-BINDING DOMAIN-CONTAINING PROTEIN-RELATED-RELATED"/>
    <property type="match status" value="1"/>
</dbReference>
<comment type="caution">
    <text evidence="3">The sequence shown here is derived from an EMBL/GenBank/DDBJ whole genome shotgun (WGS) entry which is preliminary data.</text>
</comment>
<organism evidence="3 4">
    <name type="scientific">Rhynchospora pubera</name>
    <dbReference type="NCBI Taxonomy" id="906938"/>
    <lineage>
        <taxon>Eukaryota</taxon>
        <taxon>Viridiplantae</taxon>
        <taxon>Streptophyta</taxon>
        <taxon>Embryophyta</taxon>
        <taxon>Tracheophyta</taxon>
        <taxon>Spermatophyta</taxon>
        <taxon>Magnoliopsida</taxon>
        <taxon>Liliopsida</taxon>
        <taxon>Poales</taxon>
        <taxon>Cyperaceae</taxon>
        <taxon>Cyperoideae</taxon>
        <taxon>Rhynchosporeae</taxon>
        <taxon>Rhynchospora</taxon>
    </lineage>
</organism>
<dbReference type="Proteomes" id="UP001140206">
    <property type="component" value="Chromosome 1"/>
</dbReference>
<evidence type="ECO:0000313" key="4">
    <source>
        <dbReference type="Proteomes" id="UP001140206"/>
    </source>
</evidence>
<sequence length="511" mass="58179">MYSSLFYADDAILFFKPGVRQAIFIKFIFMVFGLVSGLFLNSHKSDLLTLHCSDATTHLLASILNCKVSSFPIIYLGLPLSPKPLTRVDFQPLMLKFQNRLQGWSASLLSIAGRLVLVNSCLSSLPVYFMSVFKLPSWVIKRIDTIRRSFLWHGVQFSGQKKLILVSWDKVTKPKSVGGLGILNLQTFNQALLSKWLWKWSNPADSLWKSLVLHLQSSTLSLYPLNNTLSGILKNFHQPLSVGLSFQLVAGKNVLFWQHNWIGSILQFSFPQLFSFVLNKNISVFHFSLGINNPLSFFSPLLLNSQMALTQLQSLLLLIRSPLHQLPGTGIDLHVWGLTSSSHTFSTQSLYKLISSHPLHTSSLPPIWKFKIPPRFKVFLWLMFQDRIATLDNLQKRGWSLPNRCCLCLLDCESVLHLFNHCTFYQSLKTLLLSNSLVVQAISTSSSATPTSHLELLLSSAIKRTIKDLFAIFFFVIWRERCSRIFTDVCKSQSDLLQEVLSDWSFFSKFF</sequence>
<protein>
    <submittedName>
        <fullName evidence="3">RNA-directed DNA polymerase (Reverse transcriptase)-related family protein</fullName>
    </submittedName>
</protein>
<keyword evidence="3" id="KW-0548">Nucleotidyltransferase</keyword>
<feature type="transmembrane region" description="Helical" evidence="1">
    <location>
        <begin position="23"/>
        <end position="40"/>
    </location>
</feature>